<feature type="transmembrane region" description="Helical" evidence="2">
    <location>
        <begin position="404"/>
        <end position="423"/>
    </location>
</feature>
<dbReference type="InterPro" id="IPR050640">
    <property type="entry name" value="Bact_2-comp_sensor_kinase"/>
</dbReference>
<dbReference type="InterPro" id="IPR011990">
    <property type="entry name" value="TPR-like_helical_dom_sf"/>
</dbReference>
<dbReference type="InterPro" id="IPR010559">
    <property type="entry name" value="Sig_transdc_His_kin_internal"/>
</dbReference>
<feature type="signal peptide" evidence="3">
    <location>
        <begin position="1"/>
        <end position="19"/>
    </location>
</feature>
<sequence length="646" mass="74199">MTKKGILFLFLLSPFLIFSQDKESDEATSELILKYFKEKSNNYFEIDSLLYDLTNKKVHNKEKSIKLLELSLNNGYIIGQIAAHNNIGLILRQESNYELSVKHYKKAIELSKKKNLPEIEAFTLNLLGACYRRSDDVRNALNCHQAALSISKRINSKSYDNKKINSISINSIGNIYLALQQYNLALNEFEKSIEISKELNNELGLAINYENIGFAQEKLLLFDEAIENYKKSLEVNESINSTRGKIICYNNLSSVYLKKGEYKKSLEYVEQIYPTVLDYNNNYYLARTLANYGAALLKNDQLEEAELKLKEGHELSKKYNFTKSEIAATGSLAELYETQEKFDLAYSYYKKSVDIERETVGQKNIAYVNNLISKHDLQSKINEIAFLETQSEIESLQFYRNRNILIITLITIALLSIALYSIYRQRLLNNDRKILLLEQQALQTQMNPHFIFNALNSIKLYIINNEQKQAVYYLNKFSKLIRNILDVSKIKEVSLKEELATMDLYMSIENIRFSNEINYQVDINPSMNTDTIKVPPLILQPFLENALWHGLSSKESNKKITLTANKVSDTVVEVNIIDNGIGRSAAAKIKEGKSLKRKSIGIDLTKERLKTFSEDYDDEFSLTYHDLTNEDGSPAGTKVSLRFPIA</sequence>
<keyword evidence="3" id="KW-0732">Signal</keyword>
<evidence type="ECO:0000256" key="2">
    <source>
        <dbReference type="SAM" id="Phobius"/>
    </source>
</evidence>
<dbReference type="Gene3D" id="3.30.565.10">
    <property type="entry name" value="Histidine kinase-like ATPase, C-terminal domain"/>
    <property type="match status" value="1"/>
</dbReference>
<dbReference type="EMBL" id="SLXM01000001">
    <property type="protein sequence ID" value="TCP28049.1"/>
    <property type="molecule type" value="Genomic_DNA"/>
</dbReference>
<evidence type="ECO:0000256" key="3">
    <source>
        <dbReference type="SAM" id="SignalP"/>
    </source>
</evidence>
<evidence type="ECO:0000313" key="5">
    <source>
        <dbReference type="EMBL" id="TCP28049.1"/>
    </source>
</evidence>
<reference evidence="5 6" key="1">
    <citation type="submission" date="2019-03" db="EMBL/GenBank/DDBJ databases">
        <title>Genomic Encyclopedia of Type Strains, Phase IV (KMG-IV): sequencing the most valuable type-strain genomes for metagenomic binning, comparative biology and taxonomic classification.</title>
        <authorList>
            <person name="Goeker M."/>
        </authorList>
    </citation>
    <scope>NUCLEOTIDE SEQUENCE [LARGE SCALE GENOMIC DNA]</scope>
    <source>
        <strain evidence="5 6">DSM 14836</strain>
    </source>
</reference>
<proteinExistence type="predicted"/>
<dbReference type="OrthoDB" id="6190788at2"/>
<protein>
    <submittedName>
        <fullName evidence="5">Tetratricopeptide repeat protein</fullName>
    </submittedName>
</protein>
<gene>
    <name evidence="5" type="ORF">EV195_101209</name>
</gene>
<feature type="repeat" description="TPR" evidence="1">
    <location>
        <begin position="81"/>
        <end position="114"/>
    </location>
</feature>
<accession>A0A4R2P097</accession>
<name>A0A4R2P097_9FLAO</name>
<feature type="domain" description="Signal transduction histidine kinase internal region" evidence="4">
    <location>
        <begin position="438"/>
        <end position="516"/>
    </location>
</feature>
<dbReference type="InterPro" id="IPR019734">
    <property type="entry name" value="TPR_rpt"/>
</dbReference>
<dbReference type="PANTHER" id="PTHR34220:SF7">
    <property type="entry name" value="SENSOR HISTIDINE KINASE YPDA"/>
    <property type="match status" value="1"/>
</dbReference>
<dbReference type="AlphaFoldDB" id="A0A4R2P097"/>
<evidence type="ECO:0000256" key="1">
    <source>
        <dbReference type="PROSITE-ProRule" id="PRU00339"/>
    </source>
</evidence>
<keyword evidence="1" id="KW-0802">TPR repeat</keyword>
<dbReference type="RefSeq" id="WP_132791655.1">
    <property type="nucleotide sequence ID" value="NZ_SLXM01000001.1"/>
</dbReference>
<dbReference type="Gene3D" id="1.25.40.10">
    <property type="entry name" value="Tetratricopeptide repeat domain"/>
    <property type="match status" value="3"/>
</dbReference>
<keyword evidence="2" id="KW-0472">Membrane</keyword>
<dbReference type="Pfam" id="PF13424">
    <property type="entry name" value="TPR_12"/>
    <property type="match status" value="2"/>
</dbReference>
<keyword evidence="6" id="KW-1185">Reference proteome</keyword>
<dbReference type="PANTHER" id="PTHR34220">
    <property type="entry name" value="SENSOR HISTIDINE KINASE YPDA"/>
    <property type="match status" value="1"/>
</dbReference>
<keyword evidence="2" id="KW-0812">Transmembrane</keyword>
<dbReference type="Pfam" id="PF13181">
    <property type="entry name" value="TPR_8"/>
    <property type="match status" value="2"/>
</dbReference>
<dbReference type="Pfam" id="PF06580">
    <property type="entry name" value="His_kinase"/>
    <property type="match status" value="1"/>
</dbReference>
<feature type="repeat" description="TPR" evidence="1">
    <location>
        <begin position="206"/>
        <end position="239"/>
    </location>
</feature>
<dbReference type="InterPro" id="IPR036890">
    <property type="entry name" value="HATPase_C_sf"/>
</dbReference>
<keyword evidence="2" id="KW-1133">Transmembrane helix</keyword>
<dbReference type="SUPFAM" id="SSF48452">
    <property type="entry name" value="TPR-like"/>
    <property type="match status" value="1"/>
</dbReference>
<evidence type="ECO:0000313" key="6">
    <source>
        <dbReference type="Proteomes" id="UP000294564"/>
    </source>
</evidence>
<dbReference type="PROSITE" id="PS50005">
    <property type="entry name" value="TPR"/>
    <property type="match status" value="3"/>
</dbReference>
<organism evidence="5 6">
    <name type="scientific">Tenacibaculum skagerrakense</name>
    <dbReference type="NCBI Taxonomy" id="186571"/>
    <lineage>
        <taxon>Bacteria</taxon>
        <taxon>Pseudomonadati</taxon>
        <taxon>Bacteroidota</taxon>
        <taxon>Flavobacteriia</taxon>
        <taxon>Flavobacteriales</taxon>
        <taxon>Flavobacteriaceae</taxon>
        <taxon>Tenacibaculum</taxon>
    </lineage>
</organism>
<feature type="chain" id="PRO_5020436309" evidence="3">
    <location>
        <begin position="20"/>
        <end position="646"/>
    </location>
</feature>
<comment type="caution">
    <text evidence="5">The sequence shown here is derived from an EMBL/GenBank/DDBJ whole genome shotgun (WGS) entry which is preliminary data.</text>
</comment>
<dbReference type="Proteomes" id="UP000294564">
    <property type="component" value="Unassembled WGS sequence"/>
</dbReference>
<evidence type="ECO:0000259" key="4">
    <source>
        <dbReference type="Pfam" id="PF06580"/>
    </source>
</evidence>
<dbReference type="GO" id="GO:0016020">
    <property type="term" value="C:membrane"/>
    <property type="evidence" value="ECO:0007669"/>
    <property type="project" value="InterPro"/>
</dbReference>
<dbReference type="SMART" id="SM00028">
    <property type="entry name" value="TPR"/>
    <property type="match status" value="7"/>
</dbReference>
<dbReference type="SUPFAM" id="SSF55874">
    <property type="entry name" value="ATPase domain of HSP90 chaperone/DNA topoisomerase II/histidine kinase"/>
    <property type="match status" value="1"/>
</dbReference>
<feature type="repeat" description="TPR" evidence="1">
    <location>
        <begin position="166"/>
        <end position="199"/>
    </location>
</feature>
<dbReference type="GO" id="GO:0000155">
    <property type="term" value="F:phosphorelay sensor kinase activity"/>
    <property type="evidence" value="ECO:0007669"/>
    <property type="project" value="InterPro"/>
</dbReference>